<dbReference type="SUPFAM" id="SSF56524">
    <property type="entry name" value="Oxidoreductase molybdopterin-binding domain"/>
    <property type="match status" value="1"/>
</dbReference>
<dbReference type="EMBL" id="CP036276">
    <property type="protein sequence ID" value="QDU42015.1"/>
    <property type="molecule type" value="Genomic_DNA"/>
</dbReference>
<dbReference type="PANTHER" id="PTHR19372">
    <property type="entry name" value="SULFITE REDUCTASE"/>
    <property type="match status" value="1"/>
</dbReference>
<feature type="region of interest" description="Disordered" evidence="1">
    <location>
        <begin position="62"/>
        <end position="82"/>
    </location>
</feature>
<proteinExistence type="predicted"/>
<dbReference type="Proteomes" id="UP000319383">
    <property type="component" value="Chromosome"/>
</dbReference>
<dbReference type="Gene3D" id="3.90.420.10">
    <property type="entry name" value="Oxidoreductase, molybdopterin-binding domain"/>
    <property type="match status" value="1"/>
</dbReference>
<dbReference type="GO" id="GO:0043546">
    <property type="term" value="F:molybdopterin cofactor binding"/>
    <property type="evidence" value="ECO:0007669"/>
    <property type="project" value="TreeGrafter"/>
</dbReference>
<gene>
    <name evidence="3" type="ORF">Mal52_04700</name>
</gene>
<dbReference type="GO" id="GO:0008482">
    <property type="term" value="F:sulfite oxidase activity"/>
    <property type="evidence" value="ECO:0007669"/>
    <property type="project" value="TreeGrafter"/>
</dbReference>
<evidence type="ECO:0000313" key="3">
    <source>
        <dbReference type="EMBL" id="QDU42015.1"/>
    </source>
</evidence>
<feature type="domain" description="Oxidoreductase molybdopterin-binding" evidence="2">
    <location>
        <begin position="113"/>
        <end position="250"/>
    </location>
</feature>
<protein>
    <submittedName>
        <fullName evidence="3">TMAO/DMSO reductase</fullName>
    </submittedName>
</protein>
<dbReference type="PRINTS" id="PR00407">
    <property type="entry name" value="EUMOPTERIN"/>
</dbReference>
<dbReference type="InterPro" id="IPR006311">
    <property type="entry name" value="TAT_signal"/>
</dbReference>
<dbReference type="AlphaFoldDB" id="A0A517ZHR7"/>
<dbReference type="InterPro" id="IPR008335">
    <property type="entry name" value="Mopterin_OxRdtase_euk"/>
</dbReference>
<organism evidence="3 4">
    <name type="scientific">Symmachiella dynata</name>
    <dbReference type="NCBI Taxonomy" id="2527995"/>
    <lineage>
        <taxon>Bacteria</taxon>
        <taxon>Pseudomonadati</taxon>
        <taxon>Planctomycetota</taxon>
        <taxon>Planctomycetia</taxon>
        <taxon>Planctomycetales</taxon>
        <taxon>Planctomycetaceae</taxon>
        <taxon>Symmachiella</taxon>
    </lineage>
</organism>
<evidence type="ECO:0000256" key="1">
    <source>
        <dbReference type="SAM" id="MobiDB-lite"/>
    </source>
</evidence>
<keyword evidence="4" id="KW-1185">Reference proteome</keyword>
<name>A0A517ZHR7_9PLAN</name>
<dbReference type="PROSITE" id="PS51318">
    <property type="entry name" value="TAT"/>
    <property type="match status" value="1"/>
</dbReference>
<dbReference type="PANTHER" id="PTHR19372:SF7">
    <property type="entry name" value="SULFITE OXIDASE, MITOCHONDRIAL"/>
    <property type="match status" value="1"/>
</dbReference>
<dbReference type="GO" id="GO:0020037">
    <property type="term" value="F:heme binding"/>
    <property type="evidence" value="ECO:0007669"/>
    <property type="project" value="TreeGrafter"/>
</dbReference>
<evidence type="ECO:0000313" key="4">
    <source>
        <dbReference type="Proteomes" id="UP000319383"/>
    </source>
</evidence>
<accession>A0A517ZHR7</accession>
<dbReference type="InterPro" id="IPR000572">
    <property type="entry name" value="OxRdtase_Mopterin-bd_dom"/>
</dbReference>
<dbReference type="GO" id="GO:0006790">
    <property type="term" value="P:sulfur compound metabolic process"/>
    <property type="evidence" value="ECO:0007669"/>
    <property type="project" value="TreeGrafter"/>
</dbReference>
<dbReference type="RefSeq" id="WP_197534611.1">
    <property type="nucleotide sequence ID" value="NZ_CP036276.1"/>
</dbReference>
<dbReference type="Pfam" id="PF00174">
    <property type="entry name" value="Oxidored_molyb"/>
    <property type="match status" value="1"/>
</dbReference>
<evidence type="ECO:0000259" key="2">
    <source>
        <dbReference type="Pfam" id="PF00174"/>
    </source>
</evidence>
<sequence>MKPQPHDFLAQHTYLTRRFFLRSGAAGLAAMSTLPLFAKAAERDPALQQVIDNLETWLTKPDDFQDVSRGNPQPHSLDEARRKEVGLTRDTWSLEVVSDPENKARIRNPLTKEKNTAFTFKDLMQLAETHAVRFPKIMTCLNIGCPLGNGNWEGVPLREVLWLTKPSKDLRRVFYDGFHNDDPKQLFRSSLPVGRVLEDMYGLPPVILCYKLNGQWLSPERGAPVRMVVPEAYGFKSIKWLSHVFLSNRVNANDTYGEKNNDVDSPLKTFCETISLPKTIKPGQPIPVTGYAQVGISGLQKVQVWVQNDDEERVAGDKYFTKAPWSDAEILPPPQNWGGDIADNRIPVPTQGFDPETGQPQTWPLRLSKAHWAALLPGLPPGKYTFRCRTIDDNGAAQPMPRPFMKSGRAAIDQVGFTVE</sequence>
<dbReference type="InterPro" id="IPR036374">
    <property type="entry name" value="OxRdtase_Mopterin-bd_sf"/>
</dbReference>
<reference evidence="3 4" key="1">
    <citation type="submission" date="2019-02" db="EMBL/GenBank/DDBJ databases">
        <title>Deep-cultivation of Planctomycetes and their phenomic and genomic characterization uncovers novel biology.</title>
        <authorList>
            <person name="Wiegand S."/>
            <person name="Jogler M."/>
            <person name="Boedeker C."/>
            <person name="Pinto D."/>
            <person name="Vollmers J."/>
            <person name="Rivas-Marin E."/>
            <person name="Kohn T."/>
            <person name="Peeters S.H."/>
            <person name="Heuer A."/>
            <person name="Rast P."/>
            <person name="Oberbeckmann S."/>
            <person name="Bunk B."/>
            <person name="Jeske O."/>
            <person name="Meyerdierks A."/>
            <person name="Storesund J.E."/>
            <person name="Kallscheuer N."/>
            <person name="Luecker S."/>
            <person name="Lage O.M."/>
            <person name="Pohl T."/>
            <person name="Merkel B.J."/>
            <person name="Hornburger P."/>
            <person name="Mueller R.-W."/>
            <person name="Bruemmer F."/>
            <person name="Labrenz M."/>
            <person name="Spormann A.M."/>
            <person name="Op den Camp H."/>
            <person name="Overmann J."/>
            <person name="Amann R."/>
            <person name="Jetten M.S.M."/>
            <person name="Mascher T."/>
            <person name="Medema M.H."/>
            <person name="Devos D.P."/>
            <person name="Kaster A.-K."/>
            <person name="Ovreas L."/>
            <person name="Rohde M."/>
            <person name="Galperin M.Y."/>
            <person name="Jogler C."/>
        </authorList>
    </citation>
    <scope>NUCLEOTIDE SEQUENCE [LARGE SCALE GENOMIC DNA]</scope>
    <source>
        <strain evidence="3 4">Mal52</strain>
    </source>
</reference>
<dbReference type="KEGG" id="sdyn:Mal52_04700"/>